<dbReference type="PANTHER" id="PTHR31646:SF1">
    <property type="entry name" value="ALPHA-1,2-MANNOSYLTRANSFERASE MNN2"/>
    <property type="match status" value="1"/>
</dbReference>
<comment type="caution">
    <text evidence="13">The sequence shown here is derived from an EMBL/GenBank/DDBJ whole genome shotgun (WGS) entry which is preliminary data.</text>
</comment>
<evidence type="ECO:0000256" key="11">
    <source>
        <dbReference type="SAM" id="MobiDB-lite"/>
    </source>
</evidence>
<organism evidence="13 14">
    <name type="scientific">Volvox africanus</name>
    <dbReference type="NCBI Taxonomy" id="51714"/>
    <lineage>
        <taxon>Eukaryota</taxon>
        <taxon>Viridiplantae</taxon>
        <taxon>Chlorophyta</taxon>
        <taxon>core chlorophytes</taxon>
        <taxon>Chlorophyceae</taxon>
        <taxon>CS clade</taxon>
        <taxon>Chlamydomonadales</taxon>
        <taxon>Volvocaceae</taxon>
        <taxon>Volvox</taxon>
    </lineage>
</organism>
<dbReference type="GO" id="GO:0046354">
    <property type="term" value="P:mannan biosynthetic process"/>
    <property type="evidence" value="ECO:0007669"/>
    <property type="project" value="TreeGrafter"/>
</dbReference>
<sequence length="748" mass="82382">MAFRLRRLSLRQGLIFIICIPTICIYLLGRRQQWLEKMKWSGGPKCIGWKATFGCIPLGPRVPSSDKTCAAEVRGGSGYCLCEDNITVARVSCGPHRFRCREKCAQLAVDPSAAQVLPKPLTCSPYDGYDMARLVPAWAAYIAEHRAEARGEHERRVLSGGDRAAADGDGANIDSTVSSSSSSSSSSRSNNRIFTSTTSTTSPTDGRGSGATWPWGELGSDAATLSHISSLIWDIVDEVVGRNGLGDARIPDTRIRTNDWVREGRRMRTRDVEKLKASVAGLLRDLPPYPNAAASAAAAAAATEAGNANDSSSISGSTSTSSSSSSSSPTTAPGFSGRGVVMVGGGMRYLTPAWTSLHVLRRTGCKLPVELWFPVEEFPTPAVEEALLGLGVMSCRLSARDLAQRGYGVKVAALLLSSFQEVLFLDSDNAVLRDPTYLFESEAYVSTGALLWPDYWDRTATPEVAQILNISASLIPAGSFESGQMVIDKARHWRGLVLAAYMNVYGAVFSELLSCYIGKGDKETFAYGMLAAGETMWVSPVNPGSVGLVTVVCSPPGRATKCREQFLGNTMVQYGTDGLPLFFHANYHKWDLALPDSFEKGWNRRWQVLQPNRRSVAEVIYSGNVTGGAGYDVERFVYDTLRAFRCASWFDSYHAARVRMGETTTVSLDGFHPVPDYITFREFYRAGWSGNFEDLVHPPLRLGDRLVSWYYEKPRWWFRRLSRDMCRLRKRVFPSWLRCKSDKRRKGS</sequence>
<dbReference type="InterPro" id="IPR022751">
    <property type="entry name" value="Alpha_mannosyltransferase"/>
</dbReference>
<evidence type="ECO:0000313" key="14">
    <source>
        <dbReference type="Proteomes" id="UP000747399"/>
    </source>
</evidence>
<keyword evidence="9 12" id="KW-0472">Membrane</keyword>
<dbReference type="GO" id="GO:0000026">
    <property type="term" value="F:alpha-1,2-mannosyltransferase activity"/>
    <property type="evidence" value="ECO:0007669"/>
    <property type="project" value="TreeGrafter"/>
</dbReference>
<keyword evidence="5 12" id="KW-0812">Transmembrane</keyword>
<dbReference type="InterPro" id="IPR029044">
    <property type="entry name" value="Nucleotide-diphossugar_trans"/>
</dbReference>
<dbReference type="SUPFAM" id="SSF53448">
    <property type="entry name" value="Nucleotide-diphospho-sugar transferases"/>
    <property type="match status" value="1"/>
</dbReference>
<evidence type="ECO:0008006" key="15">
    <source>
        <dbReference type="Google" id="ProtNLM"/>
    </source>
</evidence>
<protein>
    <recommendedName>
        <fullName evidence="15">Mannosyltransferase putative-domain-containing protein</fullName>
    </recommendedName>
</protein>
<evidence type="ECO:0000256" key="3">
    <source>
        <dbReference type="ARBA" id="ARBA00009105"/>
    </source>
</evidence>
<evidence type="ECO:0000256" key="9">
    <source>
        <dbReference type="ARBA" id="ARBA00023136"/>
    </source>
</evidence>
<evidence type="ECO:0000256" key="1">
    <source>
        <dbReference type="ARBA" id="ARBA00004394"/>
    </source>
</evidence>
<comment type="subcellular location">
    <subcellularLocation>
        <location evidence="10">Endomembrane system</location>
        <topology evidence="10">Single-pass membrane protein</topology>
    </subcellularLocation>
    <subcellularLocation>
        <location evidence="1">Golgi apparatus membrane</location>
    </subcellularLocation>
    <subcellularLocation>
        <location evidence="2">Membrane</location>
        <topology evidence="2">Single-pass type II membrane protein</topology>
    </subcellularLocation>
</comment>
<gene>
    <name evidence="13" type="ORF">Vafri_22039</name>
</gene>
<feature type="region of interest" description="Disordered" evidence="11">
    <location>
        <begin position="151"/>
        <end position="215"/>
    </location>
</feature>
<evidence type="ECO:0000256" key="2">
    <source>
        <dbReference type="ARBA" id="ARBA00004606"/>
    </source>
</evidence>
<evidence type="ECO:0000256" key="8">
    <source>
        <dbReference type="ARBA" id="ARBA00023034"/>
    </source>
</evidence>
<dbReference type="Proteomes" id="UP000747399">
    <property type="component" value="Unassembled WGS sequence"/>
</dbReference>
<feature type="compositionally biased region" description="Low complexity" evidence="11">
    <location>
        <begin position="307"/>
        <end position="331"/>
    </location>
</feature>
<keyword evidence="4" id="KW-0808">Transferase</keyword>
<evidence type="ECO:0000256" key="4">
    <source>
        <dbReference type="ARBA" id="ARBA00022679"/>
    </source>
</evidence>
<dbReference type="GO" id="GO:0000139">
    <property type="term" value="C:Golgi membrane"/>
    <property type="evidence" value="ECO:0007669"/>
    <property type="project" value="UniProtKB-SubCell"/>
</dbReference>
<evidence type="ECO:0000313" key="13">
    <source>
        <dbReference type="EMBL" id="GIL68802.1"/>
    </source>
</evidence>
<evidence type="ECO:0000256" key="5">
    <source>
        <dbReference type="ARBA" id="ARBA00022692"/>
    </source>
</evidence>
<dbReference type="AlphaFoldDB" id="A0A8J4FC50"/>
<proteinExistence type="inferred from homology"/>
<dbReference type="PANTHER" id="PTHR31646">
    <property type="entry name" value="ALPHA-1,2-MANNOSYLTRANSFERASE MNN2"/>
    <property type="match status" value="1"/>
</dbReference>
<accession>A0A8J4FC50</accession>
<comment type="similarity">
    <text evidence="3">Belongs to the MNN1/MNT family.</text>
</comment>
<feature type="region of interest" description="Disordered" evidence="11">
    <location>
        <begin position="307"/>
        <end position="335"/>
    </location>
</feature>
<feature type="transmembrane region" description="Helical" evidence="12">
    <location>
        <begin position="12"/>
        <end position="29"/>
    </location>
</feature>
<keyword evidence="14" id="KW-1185">Reference proteome</keyword>
<evidence type="ECO:0000256" key="12">
    <source>
        <dbReference type="SAM" id="Phobius"/>
    </source>
</evidence>
<reference evidence="13" key="1">
    <citation type="journal article" date="2021" name="Proc. Natl. Acad. Sci. U.S.A.">
        <title>Three genomes in the algal genus Volvox reveal the fate of a haploid sex-determining region after a transition to homothallism.</title>
        <authorList>
            <person name="Yamamoto K."/>
            <person name="Hamaji T."/>
            <person name="Kawai-Toyooka H."/>
            <person name="Matsuzaki R."/>
            <person name="Takahashi F."/>
            <person name="Nishimura Y."/>
            <person name="Kawachi M."/>
            <person name="Noguchi H."/>
            <person name="Minakuchi Y."/>
            <person name="Umen J.G."/>
            <person name="Toyoda A."/>
            <person name="Nozaki H."/>
        </authorList>
    </citation>
    <scope>NUCLEOTIDE SEQUENCE</scope>
    <source>
        <strain evidence="13">NIES-3780</strain>
    </source>
</reference>
<name>A0A8J4FC50_9CHLO</name>
<evidence type="ECO:0000256" key="10">
    <source>
        <dbReference type="ARBA" id="ARBA00037847"/>
    </source>
</evidence>
<keyword evidence="8" id="KW-0333">Golgi apparatus</keyword>
<keyword evidence="7 12" id="KW-1133">Transmembrane helix</keyword>
<evidence type="ECO:0000256" key="7">
    <source>
        <dbReference type="ARBA" id="ARBA00022989"/>
    </source>
</evidence>
<dbReference type="Pfam" id="PF11051">
    <property type="entry name" value="Mannosyl_trans3"/>
    <property type="match status" value="2"/>
</dbReference>
<evidence type="ECO:0000256" key="6">
    <source>
        <dbReference type="ARBA" id="ARBA00022968"/>
    </source>
</evidence>
<keyword evidence="6" id="KW-0735">Signal-anchor</keyword>
<dbReference type="EMBL" id="BNCO01000129">
    <property type="protein sequence ID" value="GIL68802.1"/>
    <property type="molecule type" value="Genomic_DNA"/>
</dbReference>
<feature type="compositionally biased region" description="Low complexity" evidence="11">
    <location>
        <begin position="160"/>
        <end position="202"/>
    </location>
</feature>